<evidence type="ECO:0000259" key="1">
    <source>
        <dbReference type="PROSITE" id="PS51352"/>
    </source>
</evidence>
<dbReference type="Pfam" id="PF00085">
    <property type="entry name" value="Thioredoxin"/>
    <property type="match status" value="1"/>
</dbReference>
<dbReference type="KEGG" id="amog:QRX60_29470"/>
<dbReference type="InterPro" id="IPR013766">
    <property type="entry name" value="Thioredoxin_domain"/>
</dbReference>
<accession>A0A9Y2JJ16</accession>
<dbReference type="PROSITE" id="PS51352">
    <property type="entry name" value="THIOREDOXIN_2"/>
    <property type="match status" value="1"/>
</dbReference>
<dbReference type="PANTHER" id="PTHR45663">
    <property type="entry name" value="GEO12009P1"/>
    <property type="match status" value="1"/>
</dbReference>
<sequence length="127" mass="13602">MADEVSGIVALDVAKFNEITKSEDVIVIHLSADWCSPCKAFKAVFRATAESHDDDVVFASLDTDSQPELGAAFNVKSIPTIAVMRGGALIFTHEGSLSENALNDVIRQAREIDIDAVRKSVAARAAK</sequence>
<dbReference type="PANTHER" id="PTHR45663:SF40">
    <property type="entry name" value="THIOREDOXIN 2"/>
    <property type="match status" value="1"/>
</dbReference>
<organism evidence="2 3">
    <name type="scientific">Amycolatopsis mongoliensis</name>
    <dbReference type="NCBI Taxonomy" id="715475"/>
    <lineage>
        <taxon>Bacteria</taxon>
        <taxon>Bacillati</taxon>
        <taxon>Actinomycetota</taxon>
        <taxon>Actinomycetes</taxon>
        <taxon>Pseudonocardiales</taxon>
        <taxon>Pseudonocardiaceae</taxon>
        <taxon>Amycolatopsis</taxon>
    </lineage>
</organism>
<proteinExistence type="predicted"/>
<dbReference type="RefSeq" id="WP_285994681.1">
    <property type="nucleotide sequence ID" value="NZ_CP127295.1"/>
</dbReference>
<dbReference type="GO" id="GO:0015035">
    <property type="term" value="F:protein-disulfide reductase activity"/>
    <property type="evidence" value="ECO:0007669"/>
    <property type="project" value="TreeGrafter"/>
</dbReference>
<keyword evidence="3" id="KW-1185">Reference proteome</keyword>
<name>A0A9Y2JJ16_9PSEU</name>
<feature type="domain" description="Thioredoxin" evidence="1">
    <location>
        <begin position="1"/>
        <end position="111"/>
    </location>
</feature>
<dbReference type="InterPro" id="IPR036249">
    <property type="entry name" value="Thioredoxin-like_sf"/>
</dbReference>
<dbReference type="GO" id="GO:0005829">
    <property type="term" value="C:cytosol"/>
    <property type="evidence" value="ECO:0007669"/>
    <property type="project" value="TreeGrafter"/>
</dbReference>
<dbReference type="Proteomes" id="UP001239397">
    <property type="component" value="Chromosome"/>
</dbReference>
<gene>
    <name evidence="2" type="ORF">QRX60_29470</name>
</gene>
<dbReference type="EMBL" id="CP127295">
    <property type="protein sequence ID" value="WIX98196.1"/>
    <property type="molecule type" value="Genomic_DNA"/>
</dbReference>
<dbReference type="SUPFAM" id="SSF52833">
    <property type="entry name" value="Thioredoxin-like"/>
    <property type="match status" value="1"/>
</dbReference>
<dbReference type="AlphaFoldDB" id="A0A9Y2JJ16"/>
<reference evidence="2 3" key="1">
    <citation type="submission" date="2023-06" db="EMBL/GenBank/DDBJ databases">
        <authorList>
            <person name="Oyuntsetseg B."/>
            <person name="Kim S.B."/>
        </authorList>
    </citation>
    <scope>NUCLEOTIDE SEQUENCE [LARGE SCALE GENOMIC DNA]</scope>
    <source>
        <strain evidence="2 3">4-36</strain>
    </source>
</reference>
<evidence type="ECO:0000313" key="2">
    <source>
        <dbReference type="EMBL" id="WIX98196.1"/>
    </source>
</evidence>
<protein>
    <submittedName>
        <fullName evidence="2">Thioredoxin family protein</fullName>
    </submittedName>
</protein>
<dbReference type="Gene3D" id="3.40.30.10">
    <property type="entry name" value="Glutaredoxin"/>
    <property type="match status" value="1"/>
</dbReference>
<evidence type="ECO:0000313" key="3">
    <source>
        <dbReference type="Proteomes" id="UP001239397"/>
    </source>
</evidence>
<dbReference type="CDD" id="cd02947">
    <property type="entry name" value="TRX_family"/>
    <property type="match status" value="1"/>
</dbReference>